<proteinExistence type="inferred from homology"/>
<dbReference type="PROSITE" id="PS51774">
    <property type="entry name" value="NAB"/>
    <property type="match status" value="1"/>
</dbReference>
<keyword evidence="1" id="KW-0175">Coiled coil</keyword>
<accession>A0AA38WAI7</accession>
<dbReference type="Pfam" id="PF07765">
    <property type="entry name" value="KIP1"/>
    <property type="match status" value="1"/>
</dbReference>
<keyword evidence="6" id="KW-1185">Reference proteome</keyword>
<dbReference type="Proteomes" id="UP001172457">
    <property type="component" value="Chromosome 6"/>
</dbReference>
<evidence type="ECO:0000256" key="2">
    <source>
        <dbReference type="ARBA" id="ARBA00038006"/>
    </source>
</evidence>
<comment type="caution">
    <text evidence="5">The sequence shown here is derived from an EMBL/GenBank/DDBJ whole genome shotgun (WGS) entry which is preliminary data.</text>
</comment>
<protein>
    <recommendedName>
        <fullName evidence="4">NAB domain-containing protein</fullName>
    </recommendedName>
</protein>
<dbReference type="InterPro" id="IPR051861">
    <property type="entry name" value="NET_actin-binding_domain"/>
</dbReference>
<evidence type="ECO:0000313" key="5">
    <source>
        <dbReference type="EMBL" id="KAJ9543199.1"/>
    </source>
</evidence>
<feature type="domain" description="NAB" evidence="4">
    <location>
        <begin position="27"/>
        <end position="110"/>
    </location>
</feature>
<evidence type="ECO:0000313" key="6">
    <source>
        <dbReference type="Proteomes" id="UP001172457"/>
    </source>
</evidence>
<dbReference type="InterPro" id="IPR011684">
    <property type="entry name" value="NAB"/>
</dbReference>
<name>A0AA38WAI7_9ASTR</name>
<feature type="region of interest" description="Disordered" evidence="3">
    <location>
        <begin position="110"/>
        <end position="161"/>
    </location>
</feature>
<evidence type="ECO:0000256" key="3">
    <source>
        <dbReference type="SAM" id="MobiDB-lite"/>
    </source>
</evidence>
<feature type="compositionally biased region" description="Polar residues" evidence="3">
    <location>
        <begin position="110"/>
        <end position="122"/>
    </location>
</feature>
<evidence type="ECO:0000259" key="4">
    <source>
        <dbReference type="PROSITE" id="PS51774"/>
    </source>
</evidence>
<dbReference type="PANTHER" id="PTHR32258:SF28">
    <property type="entry name" value="PROTEIN NETWORKED 3A-RELATED"/>
    <property type="match status" value="1"/>
</dbReference>
<dbReference type="GO" id="GO:0003779">
    <property type="term" value="F:actin binding"/>
    <property type="evidence" value="ECO:0007669"/>
    <property type="project" value="InterPro"/>
</dbReference>
<dbReference type="AlphaFoldDB" id="A0AA38WAI7"/>
<dbReference type="PANTHER" id="PTHR32258">
    <property type="entry name" value="PROTEIN NETWORKED 4A"/>
    <property type="match status" value="1"/>
</dbReference>
<evidence type="ECO:0000256" key="1">
    <source>
        <dbReference type="ARBA" id="ARBA00023054"/>
    </source>
</evidence>
<organism evidence="5 6">
    <name type="scientific">Centaurea solstitialis</name>
    <name type="common">yellow star-thistle</name>
    <dbReference type="NCBI Taxonomy" id="347529"/>
    <lineage>
        <taxon>Eukaryota</taxon>
        <taxon>Viridiplantae</taxon>
        <taxon>Streptophyta</taxon>
        <taxon>Embryophyta</taxon>
        <taxon>Tracheophyta</taxon>
        <taxon>Spermatophyta</taxon>
        <taxon>Magnoliopsida</taxon>
        <taxon>eudicotyledons</taxon>
        <taxon>Gunneridae</taxon>
        <taxon>Pentapetalae</taxon>
        <taxon>asterids</taxon>
        <taxon>campanulids</taxon>
        <taxon>Asterales</taxon>
        <taxon>Asteraceae</taxon>
        <taxon>Carduoideae</taxon>
        <taxon>Cardueae</taxon>
        <taxon>Centaureinae</taxon>
        <taxon>Centaurea</taxon>
    </lineage>
</organism>
<reference evidence="5" key="1">
    <citation type="submission" date="2023-03" db="EMBL/GenBank/DDBJ databases">
        <title>Chromosome-scale reference genome and RAD-based genetic map of yellow starthistle (Centaurea solstitialis) reveal putative structural variation and QTLs associated with invader traits.</title>
        <authorList>
            <person name="Reatini B."/>
            <person name="Cang F.A."/>
            <person name="Jiang Q."/>
            <person name="Mckibben M.T.W."/>
            <person name="Barker M.S."/>
            <person name="Rieseberg L.H."/>
            <person name="Dlugosch K.M."/>
        </authorList>
    </citation>
    <scope>NUCLEOTIDE SEQUENCE</scope>
    <source>
        <strain evidence="5">CAN-66</strain>
        <tissue evidence="5">Leaf</tissue>
    </source>
</reference>
<feature type="compositionally biased region" description="Acidic residues" evidence="3">
    <location>
        <begin position="124"/>
        <end position="134"/>
    </location>
</feature>
<feature type="compositionally biased region" description="Basic and acidic residues" evidence="3">
    <location>
        <begin position="135"/>
        <end position="150"/>
    </location>
</feature>
<comment type="similarity">
    <text evidence="2">Belongs to the NET family.</text>
</comment>
<dbReference type="EMBL" id="JARYMX010000006">
    <property type="protein sequence ID" value="KAJ9543199.1"/>
    <property type="molecule type" value="Genomic_DNA"/>
</dbReference>
<sequence>MTILPSKSFHPSREDKMADSKMKLSAYWWWFDKQNNNNTTRKSPWLRSTLAELDEKTESMLKIIEEDADSFAQRAEMYYKKRPELINLLEDIYRTHRSLALRYDQATKSDSSSSHLYDTYSESFDFDPDQDSGEPENHDDREHEEDRIRAESGPSEVKNLREEIEKIKKENKFEKELLVQKDEEKREAIRQLSLSVDLLKQENMNLKKRISKDSSKKKASGSSFTRVLWGKMFTETTALSFEIYAVYQTADIRIGTGPIVLVTVPKY</sequence>
<gene>
    <name evidence="5" type="ORF">OSB04_022906</name>
</gene>
<dbReference type="GO" id="GO:0005774">
    <property type="term" value="C:vacuolar membrane"/>
    <property type="evidence" value="ECO:0007669"/>
    <property type="project" value="TreeGrafter"/>
</dbReference>